<evidence type="ECO:0000256" key="4">
    <source>
        <dbReference type="ARBA" id="ARBA00016436"/>
    </source>
</evidence>
<evidence type="ECO:0000256" key="3">
    <source>
        <dbReference type="ARBA" id="ARBA00012071"/>
    </source>
</evidence>
<dbReference type="UniPathway" id="UPA00359">
    <property type="reaction ID" value="UER00482"/>
</dbReference>
<dbReference type="HAMAP" id="MF_00409">
    <property type="entry name" value="LpxK"/>
    <property type="match status" value="1"/>
</dbReference>
<dbReference type="GO" id="GO:0005524">
    <property type="term" value="F:ATP binding"/>
    <property type="evidence" value="ECO:0007669"/>
    <property type="project" value="UniProtKB-UniRule"/>
</dbReference>
<evidence type="ECO:0000256" key="1">
    <source>
        <dbReference type="ARBA" id="ARBA00002274"/>
    </source>
</evidence>
<dbReference type="InterPro" id="IPR027417">
    <property type="entry name" value="P-loop_NTPase"/>
</dbReference>
<evidence type="ECO:0000313" key="15">
    <source>
        <dbReference type="Proteomes" id="UP000198922"/>
    </source>
</evidence>
<dbReference type="EMBL" id="FNAT01000003">
    <property type="protein sequence ID" value="SDE69230.1"/>
    <property type="molecule type" value="Genomic_DNA"/>
</dbReference>
<keyword evidence="15" id="KW-1185">Reference proteome</keyword>
<dbReference type="AlphaFoldDB" id="A0A1G7EZU0"/>
<name>A0A1G7EZU0_9RHOB</name>
<comment type="pathway">
    <text evidence="2 13">Glycolipid biosynthesis; lipid IV(A) biosynthesis; lipid IV(A) from (3R)-3-hydroxytetradecanoyl-[acyl-carrier-protein] and UDP-N-acetyl-alpha-D-glucosamine: step 6/6.</text>
</comment>
<comment type="function">
    <text evidence="1 13">Transfers the gamma-phosphate of ATP to the 4'-position of a tetraacyldisaccharide 1-phosphate intermediate (termed DS-1-P) to form tetraacyldisaccharide 1,4'-bis-phosphate (lipid IVA).</text>
</comment>
<evidence type="ECO:0000256" key="8">
    <source>
        <dbReference type="ARBA" id="ARBA00022741"/>
    </source>
</evidence>
<dbReference type="PANTHER" id="PTHR42724:SF1">
    <property type="entry name" value="TETRAACYLDISACCHARIDE 4'-KINASE, MITOCHONDRIAL-RELATED"/>
    <property type="match status" value="1"/>
</dbReference>
<accession>A0A1G7EZU0</accession>
<evidence type="ECO:0000256" key="7">
    <source>
        <dbReference type="ARBA" id="ARBA00022679"/>
    </source>
</evidence>
<keyword evidence="10 13" id="KW-0067">ATP-binding</keyword>
<keyword evidence="6 13" id="KW-0441">Lipid A biosynthesis</keyword>
<sequence length="338" mass="35430">MRAPGFWDAAPERPGAAARLLAPLGALYAAATARRVARGARWRAPVPVICAGNLNAGGTGKTPTTIALMQRLAERGIAAHVVSRGHGGRLEGPVRVEERRHTAADVGDEPLLMAAFGPVWVARDRVAGARAAVAAGAQAILLDDGFQDPALAKDLSIVVVDAAKGFGNGRAIPAGPLREPVAAGLARADMVLSIGGAAQQAAFAQGWGAALRGLPHLTGRLAPLMTGMQWERMPVLAFAGIGHPEKFFATLRALGADLRRAEALSDHQPLTEALMKRLELEAKALPAQLVTTEKDAVRLPASFRSKVLTLPVRLEWGDPAPLDAALDRLGLTPRSGRR</sequence>
<dbReference type="GO" id="GO:0009244">
    <property type="term" value="P:lipopolysaccharide core region biosynthetic process"/>
    <property type="evidence" value="ECO:0007669"/>
    <property type="project" value="TreeGrafter"/>
</dbReference>
<reference evidence="15" key="1">
    <citation type="submission" date="2016-10" db="EMBL/GenBank/DDBJ databases">
        <authorList>
            <person name="Varghese N."/>
            <person name="Submissions S."/>
        </authorList>
    </citation>
    <scope>NUCLEOTIDE SEQUENCE [LARGE SCALE GENOMIC DNA]</scope>
    <source>
        <strain evidence="15">DSM 21424</strain>
    </source>
</reference>
<evidence type="ECO:0000313" key="14">
    <source>
        <dbReference type="EMBL" id="SDE69230.1"/>
    </source>
</evidence>
<dbReference type="PANTHER" id="PTHR42724">
    <property type="entry name" value="TETRAACYLDISACCHARIDE 4'-KINASE"/>
    <property type="match status" value="1"/>
</dbReference>
<keyword evidence="8 13" id="KW-0547">Nucleotide-binding</keyword>
<keyword evidence="5 13" id="KW-0444">Lipid biosynthesis</keyword>
<keyword evidence="7 13" id="KW-0808">Transferase</keyword>
<dbReference type="Pfam" id="PF02606">
    <property type="entry name" value="LpxK"/>
    <property type="match status" value="1"/>
</dbReference>
<dbReference type="GO" id="GO:0009245">
    <property type="term" value="P:lipid A biosynthetic process"/>
    <property type="evidence" value="ECO:0007669"/>
    <property type="project" value="UniProtKB-UniRule"/>
</dbReference>
<gene>
    <name evidence="13" type="primary">lpxK</name>
    <name evidence="14" type="ORF">SAMN04488567_2367</name>
</gene>
<evidence type="ECO:0000256" key="5">
    <source>
        <dbReference type="ARBA" id="ARBA00022516"/>
    </source>
</evidence>
<protein>
    <recommendedName>
        <fullName evidence="4 13">Tetraacyldisaccharide 4'-kinase</fullName>
        <ecNumber evidence="3 13">2.7.1.130</ecNumber>
    </recommendedName>
    <alternativeName>
        <fullName evidence="12 13">Lipid A 4'-kinase</fullName>
    </alternativeName>
</protein>
<dbReference type="GO" id="GO:0005886">
    <property type="term" value="C:plasma membrane"/>
    <property type="evidence" value="ECO:0007669"/>
    <property type="project" value="TreeGrafter"/>
</dbReference>
<keyword evidence="11 13" id="KW-0443">Lipid metabolism</keyword>
<dbReference type="InterPro" id="IPR003758">
    <property type="entry name" value="LpxK"/>
</dbReference>
<feature type="binding site" evidence="13">
    <location>
        <begin position="55"/>
        <end position="62"/>
    </location>
    <ligand>
        <name>ATP</name>
        <dbReference type="ChEBI" id="CHEBI:30616"/>
    </ligand>
</feature>
<dbReference type="Proteomes" id="UP000198922">
    <property type="component" value="Unassembled WGS sequence"/>
</dbReference>
<evidence type="ECO:0000256" key="9">
    <source>
        <dbReference type="ARBA" id="ARBA00022777"/>
    </source>
</evidence>
<evidence type="ECO:0000256" key="10">
    <source>
        <dbReference type="ARBA" id="ARBA00022840"/>
    </source>
</evidence>
<dbReference type="RefSeq" id="WP_090112184.1">
    <property type="nucleotide sequence ID" value="NZ_FNAT01000003.1"/>
</dbReference>
<evidence type="ECO:0000256" key="11">
    <source>
        <dbReference type="ARBA" id="ARBA00023098"/>
    </source>
</evidence>
<dbReference type="OrthoDB" id="9766423at2"/>
<dbReference type="SUPFAM" id="SSF52540">
    <property type="entry name" value="P-loop containing nucleoside triphosphate hydrolases"/>
    <property type="match status" value="1"/>
</dbReference>
<evidence type="ECO:0000256" key="6">
    <source>
        <dbReference type="ARBA" id="ARBA00022556"/>
    </source>
</evidence>
<evidence type="ECO:0000256" key="2">
    <source>
        <dbReference type="ARBA" id="ARBA00004870"/>
    </source>
</evidence>
<dbReference type="NCBIfam" id="TIGR00682">
    <property type="entry name" value="lpxK"/>
    <property type="match status" value="1"/>
</dbReference>
<organism evidence="14 15">
    <name type="scientific">Limimaricola pyoseonensis</name>
    <dbReference type="NCBI Taxonomy" id="521013"/>
    <lineage>
        <taxon>Bacteria</taxon>
        <taxon>Pseudomonadati</taxon>
        <taxon>Pseudomonadota</taxon>
        <taxon>Alphaproteobacteria</taxon>
        <taxon>Rhodobacterales</taxon>
        <taxon>Paracoccaceae</taxon>
        <taxon>Limimaricola</taxon>
    </lineage>
</organism>
<evidence type="ECO:0000256" key="13">
    <source>
        <dbReference type="HAMAP-Rule" id="MF_00409"/>
    </source>
</evidence>
<dbReference type="STRING" id="521013.SAMN04488567_2367"/>
<proteinExistence type="inferred from homology"/>
<comment type="similarity">
    <text evidence="13">Belongs to the LpxK family.</text>
</comment>
<dbReference type="GO" id="GO:0009029">
    <property type="term" value="F:lipid-A 4'-kinase activity"/>
    <property type="evidence" value="ECO:0007669"/>
    <property type="project" value="UniProtKB-UniRule"/>
</dbReference>
<keyword evidence="9 13" id="KW-0418">Kinase</keyword>
<dbReference type="EC" id="2.7.1.130" evidence="3 13"/>
<comment type="catalytic activity">
    <reaction evidence="13">
        <text>a lipid A disaccharide + ATP = a lipid IVA + ADP + H(+)</text>
        <dbReference type="Rhea" id="RHEA:67840"/>
        <dbReference type="ChEBI" id="CHEBI:15378"/>
        <dbReference type="ChEBI" id="CHEBI:30616"/>
        <dbReference type="ChEBI" id="CHEBI:176343"/>
        <dbReference type="ChEBI" id="CHEBI:176425"/>
        <dbReference type="ChEBI" id="CHEBI:456216"/>
        <dbReference type="EC" id="2.7.1.130"/>
    </reaction>
</comment>
<evidence type="ECO:0000256" key="12">
    <source>
        <dbReference type="ARBA" id="ARBA00029757"/>
    </source>
</evidence>